<evidence type="ECO:0000313" key="6">
    <source>
        <dbReference type="Proteomes" id="UP000290189"/>
    </source>
</evidence>
<keyword evidence="4" id="KW-0496">Mitochondrion</keyword>
<dbReference type="PROSITE" id="PS51840">
    <property type="entry name" value="C2_NT"/>
    <property type="match status" value="1"/>
</dbReference>
<evidence type="ECO:0000313" key="4">
    <source>
        <dbReference type="EMBL" id="SPR01091.1"/>
    </source>
</evidence>
<evidence type="ECO:0000256" key="1">
    <source>
        <dbReference type="SAM" id="MobiDB-lite"/>
    </source>
</evidence>
<reference evidence="3 5" key="1">
    <citation type="submission" date="2015-02" db="EMBL/GenBank/DDBJ databases">
        <authorList>
            <person name="Chooi Y.-H."/>
        </authorList>
    </citation>
    <scope>NUCLEOTIDE SEQUENCE [LARGE SCALE GENOMIC DNA]</scope>
    <source>
        <strain evidence="3">E3</strain>
    </source>
</reference>
<dbReference type="Proteomes" id="UP000290189">
    <property type="component" value="Unassembled WGS sequence"/>
</dbReference>
<evidence type="ECO:0000313" key="5">
    <source>
        <dbReference type="Proteomes" id="UP000039324"/>
    </source>
</evidence>
<dbReference type="Proteomes" id="UP000039324">
    <property type="component" value="Unassembled WGS sequence"/>
</dbReference>
<evidence type="ECO:0000259" key="2">
    <source>
        <dbReference type="PROSITE" id="PS51840"/>
    </source>
</evidence>
<dbReference type="Pfam" id="PF10358">
    <property type="entry name" value="NT-C2"/>
    <property type="match status" value="1"/>
</dbReference>
<dbReference type="EMBL" id="CDSF01000078">
    <property type="protein sequence ID" value="CEO97115.1"/>
    <property type="molecule type" value="Genomic_DNA"/>
</dbReference>
<feature type="region of interest" description="Disordered" evidence="1">
    <location>
        <begin position="152"/>
        <end position="171"/>
    </location>
</feature>
<dbReference type="EMBL" id="OVEO01000016">
    <property type="protein sequence ID" value="SPR01091.1"/>
    <property type="molecule type" value="Genomic_DNA"/>
</dbReference>
<reference evidence="4 6" key="2">
    <citation type="submission" date="2018-03" db="EMBL/GenBank/DDBJ databases">
        <authorList>
            <person name="Fogelqvist J."/>
        </authorList>
    </citation>
    <scope>NUCLEOTIDE SEQUENCE [LARGE SCALE GENOMIC DNA]</scope>
</reference>
<dbReference type="STRING" id="37360.A0A0G4IPJ1"/>
<proteinExistence type="predicted"/>
<organism evidence="3 5">
    <name type="scientific">Plasmodiophora brassicae</name>
    <name type="common">Clubroot disease agent</name>
    <dbReference type="NCBI Taxonomy" id="37360"/>
    <lineage>
        <taxon>Eukaryota</taxon>
        <taxon>Sar</taxon>
        <taxon>Rhizaria</taxon>
        <taxon>Endomyxa</taxon>
        <taxon>Phytomyxea</taxon>
        <taxon>Plasmodiophorida</taxon>
        <taxon>Plasmodiophoridae</taxon>
        <taxon>Plasmodiophora</taxon>
    </lineage>
</organism>
<accession>A0A0G4IPJ1</accession>
<evidence type="ECO:0000313" key="3">
    <source>
        <dbReference type="EMBL" id="CEO97115.1"/>
    </source>
</evidence>
<dbReference type="OrthoDB" id="3365224at2759"/>
<protein>
    <recommendedName>
        <fullName evidence="2">C2 NT-type domain-containing protein</fullName>
    </recommendedName>
</protein>
<feature type="compositionally biased region" description="Low complexity" evidence="1">
    <location>
        <begin position="182"/>
        <end position="192"/>
    </location>
</feature>
<feature type="domain" description="C2 NT-type" evidence="2">
    <location>
        <begin position="4"/>
        <end position="143"/>
    </location>
</feature>
<gene>
    <name evidence="3" type="ORF">PBRA_005719</name>
    <name evidence="4" type="ORF">PLBR_LOCUS8306</name>
</gene>
<feature type="region of interest" description="Disordered" evidence="1">
    <location>
        <begin position="182"/>
        <end position="203"/>
    </location>
</feature>
<name>A0A0G4IPJ1_PLABS</name>
<geneLocation type="mitochondrion" evidence="4"/>
<dbReference type="InterPro" id="IPR019448">
    <property type="entry name" value="NT-C2"/>
</dbReference>
<sequence>MLKRLLSSSRKVPYRVCGVIHCVTHLPLDGSMVFVKWKIKEQHHLRGALRSANGMTQPAVVRSHTVTWEHPFTADIPMQHLPENPDHVMTLVVHTLRGGTTIEQIGSIEIDLPAKQKDASTVTYLLRNSRTNAVLHLTLALDPLVATAPAEAVTRPTKQRPRLYNDLDDDTNMTWPLTIPSSATKAAGTSTTPRSVSKKAHRRKLLSVGNDQMAIASDADLVDAVFNSVGDAQHPPNQ</sequence>
<dbReference type="AlphaFoldDB" id="A0A0G4IPJ1"/>
<keyword evidence="5" id="KW-1185">Reference proteome</keyword>